<protein>
    <recommendedName>
        <fullName evidence="2">PH domain-containing protein</fullName>
    </recommendedName>
</protein>
<dbReference type="PROSITE" id="PS50003">
    <property type="entry name" value="PH_DOMAIN"/>
    <property type="match status" value="1"/>
</dbReference>
<reference evidence="4" key="1">
    <citation type="journal article" date="2015" name="PLoS Genet.">
        <title>Genome Sequence and Transcriptome Analyses of Chrysochromulina tobin: Metabolic Tools for Enhanced Algal Fitness in the Prominent Order Prymnesiales (Haptophyceae).</title>
        <authorList>
            <person name="Hovde B.T."/>
            <person name="Deodato C.R."/>
            <person name="Hunsperger H.M."/>
            <person name="Ryken S.A."/>
            <person name="Yost W."/>
            <person name="Jha R.K."/>
            <person name="Patterson J."/>
            <person name="Monnat R.J. Jr."/>
            <person name="Barlow S.B."/>
            <person name="Starkenburg S.R."/>
            <person name="Cattolico R.A."/>
        </authorList>
    </citation>
    <scope>NUCLEOTIDE SEQUENCE</scope>
    <source>
        <strain evidence="4">CCMP291</strain>
    </source>
</reference>
<evidence type="ECO:0000313" key="3">
    <source>
        <dbReference type="EMBL" id="KOO21118.1"/>
    </source>
</evidence>
<feature type="region of interest" description="Disordered" evidence="1">
    <location>
        <begin position="137"/>
        <end position="170"/>
    </location>
</feature>
<evidence type="ECO:0000313" key="4">
    <source>
        <dbReference type="Proteomes" id="UP000037460"/>
    </source>
</evidence>
<name>A0A0M0J4F0_9EUKA</name>
<sequence length="170" mass="18619">MPPTEGAKSGSDTAASSRDSVVSSAEPFPLLEGWLQKKHAKKRMFGSEWGTRYFSISQRYGTLNYAKNKSRSANIMLPLCDMKKVDRLPIEEYGPYCFSVHCPPASLILKAEDNAECNRWIEAITYHAAHWKNKAAGALGSTSNSKSPPPAPPTTDPASTATRDFSTGFM</sequence>
<proteinExistence type="predicted"/>
<keyword evidence="4" id="KW-1185">Reference proteome</keyword>
<dbReference type="SUPFAM" id="SSF50729">
    <property type="entry name" value="PH domain-like"/>
    <property type="match status" value="1"/>
</dbReference>
<organism evidence="3 4">
    <name type="scientific">Chrysochromulina tobinii</name>
    <dbReference type="NCBI Taxonomy" id="1460289"/>
    <lineage>
        <taxon>Eukaryota</taxon>
        <taxon>Haptista</taxon>
        <taxon>Haptophyta</taxon>
        <taxon>Prymnesiophyceae</taxon>
        <taxon>Prymnesiales</taxon>
        <taxon>Chrysochromulinaceae</taxon>
        <taxon>Chrysochromulina</taxon>
    </lineage>
</organism>
<dbReference type="OrthoDB" id="67516at2759"/>
<dbReference type="InterPro" id="IPR001849">
    <property type="entry name" value="PH_domain"/>
</dbReference>
<feature type="compositionally biased region" description="Low complexity" evidence="1">
    <location>
        <begin position="11"/>
        <end position="21"/>
    </location>
</feature>
<accession>A0A0M0J4F0</accession>
<dbReference type="EMBL" id="JWZX01003389">
    <property type="protein sequence ID" value="KOO21118.1"/>
    <property type="molecule type" value="Genomic_DNA"/>
</dbReference>
<comment type="caution">
    <text evidence="3">The sequence shown here is derived from an EMBL/GenBank/DDBJ whole genome shotgun (WGS) entry which is preliminary data.</text>
</comment>
<gene>
    <name evidence="3" type="ORF">Ctob_001984</name>
</gene>
<feature type="domain" description="PH" evidence="2">
    <location>
        <begin position="28"/>
        <end position="129"/>
    </location>
</feature>
<dbReference type="AlphaFoldDB" id="A0A0M0J4F0"/>
<feature type="region of interest" description="Disordered" evidence="1">
    <location>
        <begin position="1"/>
        <end position="21"/>
    </location>
</feature>
<dbReference type="CDD" id="cd00821">
    <property type="entry name" value="PH"/>
    <property type="match status" value="1"/>
</dbReference>
<evidence type="ECO:0000259" key="2">
    <source>
        <dbReference type="PROSITE" id="PS50003"/>
    </source>
</evidence>
<dbReference type="SMART" id="SM00233">
    <property type="entry name" value="PH"/>
    <property type="match status" value="1"/>
</dbReference>
<dbReference type="Pfam" id="PF00169">
    <property type="entry name" value="PH"/>
    <property type="match status" value="1"/>
</dbReference>
<dbReference type="InterPro" id="IPR011993">
    <property type="entry name" value="PH-like_dom_sf"/>
</dbReference>
<dbReference type="Gene3D" id="2.30.29.30">
    <property type="entry name" value="Pleckstrin-homology domain (PH domain)/Phosphotyrosine-binding domain (PTB)"/>
    <property type="match status" value="1"/>
</dbReference>
<dbReference type="Proteomes" id="UP000037460">
    <property type="component" value="Unassembled WGS sequence"/>
</dbReference>
<evidence type="ECO:0000256" key="1">
    <source>
        <dbReference type="SAM" id="MobiDB-lite"/>
    </source>
</evidence>